<evidence type="ECO:0008006" key="6">
    <source>
        <dbReference type="Google" id="ProtNLM"/>
    </source>
</evidence>
<dbReference type="InParanoid" id="A0A067MMT5"/>
<dbReference type="AlphaFoldDB" id="A0A067MMT5"/>
<keyword evidence="1" id="KW-0880">Kelch repeat</keyword>
<accession>A0A067MMT5</accession>
<dbReference type="InterPro" id="IPR015915">
    <property type="entry name" value="Kelch-typ_b-propeller"/>
</dbReference>
<feature type="region of interest" description="Disordered" evidence="3">
    <location>
        <begin position="108"/>
        <end position="181"/>
    </location>
</feature>
<dbReference type="Gene3D" id="2.120.10.80">
    <property type="entry name" value="Kelch-type beta propeller"/>
    <property type="match status" value="2"/>
</dbReference>
<dbReference type="OrthoDB" id="10251809at2759"/>
<keyword evidence="2" id="KW-0677">Repeat</keyword>
<evidence type="ECO:0000256" key="1">
    <source>
        <dbReference type="ARBA" id="ARBA00022441"/>
    </source>
</evidence>
<proteinExistence type="predicted"/>
<dbReference type="Pfam" id="PF01344">
    <property type="entry name" value="Kelch_1"/>
    <property type="match status" value="1"/>
</dbReference>
<keyword evidence="5" id="KW-1185">Reference proteome</keyword>
<feature type="compositionally biased region" description="Polar residues" evidence="3">
    <location>
        <begin position="68"/>
        <end position="94"/>
    </location>
</feature>
<reference evidence="5" key="1">
    <citation type="journal article" date="2014" name="Proc. Natl. Acad. Sci. U.S.A.">
        <title>Extensive sampling of basidiomycete genomes demonstrates inadequacy of the white-rot/brown-rot paradigm for wood decay fungi.</title>
        <authorList>
            <person name="Riley R."/>
            <person name="Salamov A.A."/>
            <person name="Brown D.W."/>
            <person name="Nagy L.G."/>
            <person name="Floudas D."/>
            <person name="Held B.W."/>
            <person name="Levasseur A."/>
            <person name="Lombard V."/>
            <person name="Morin E."/>
            <person name="Otillar R."/>
            <person name="Lindquist E.A."/>
            <person name="Sun H."/>
            <person name="LaButti K.M."/>
            <person name="Schmutz J."/>
            <person name="Jabbour D."/>
            <person name="Luo H."/>
            <person name="Baker S.E."/>
            <person name="Pisabarro A.G."/>
            <person name="Walton J.D."/>
            <person name="Blanchette R.A."/>
            <person name="Henrissat B."/>
            <person name="Martin F."/>
            <person name="Cullen D."/>
            <person name="Hibbett D.S."/>
            <person name="Grigoriev I.V."/>
        </authorList>
    </citation>
    <scope>NUCLEOTIDE SEQUENCE [LARGE SCALE GENOMIC DNA]</scope>
    <source>
        <strain evidence="5">FD-172 SS1</strain>
    </source>
</reference>
<evidence type="ECO:0000256" key="2">
    <source>
        <dbReference type="ARBA" id="ARBA00022737"/>
    </source>
</evidence>
<dbReference type="Pfam" id="PF24681">
    <property type="entry name" value="Kelch_KLHDC2_KLHL20_DRC7"/>
    <property type="match status" value="1"/>
</dbReference>
<feature type="compositionally biased region" description="Low complexity" evidence="3">
    <location>
        <begin position="1"/>
        <end position="13"/>
    </location>
</feature>
<dbReference type="PANTHER" id="PTHR46093">
    <property type="entry name" value="ACYL-COA-BINDING DOMAIN-CONTAINING PROTEIN 5"/>
    <property type="match status" value="1"/>
</dbReference>
<dbReference type="SUPFAM" id="SSF117281">
    <property type="entry name" value="Kelch motif"/>
    <property type="match status" value="1"/>
</dbReference>
<dbReference type="PANTHER" id="PTHR46093:SF3">
    <property type="entry name" value="ACYL-COA-BINDING DOMAIN-CONTAINING PROTEIN 4"/>
    <property type="match status" value="1"/>
</dbReference>
<name>A0A067MMT5_BOTB1</name>
<sequence length="525" mass="57288">MSSRRTSAASTSSHRSHSGGAPTSSPHQRVGSGRRPEKFASSTSNLGDLAESIPDESEEDGAKGRASPANTFDETSLAYAQSSPSGGTPTLTAQPSFASLASQSTSTLSAVTSTRRQGPRSSSRSSASTPSIRTLTNSTTPVPVSRNQTTLDLSRPSSSAGAHPLKSTHQNNGHHQLQHQPSLGPRIRIRNTPHLPNQNASRASAAIMHWSRAPVHGTLPTRNMRAHSATLVDHTVWIFGGCDDAGCWGDVWCFDIETFQWSHPQMVGENPPHCRAHTATLVDRKLIVFGGGEGSVYYNQLYILDTITYRWTHPVIGEPLPPPRRAHTTVFWQNRLYIFGGGNGQRALNDVWVLDLSVPLDQLQWTELETVGNRPGARGYHTANLVGEMMVVIGGSDGKECFSDVWVLNLETLVWREVHTGKQFRRLSHSSTQVGSYLFLIGGHDGGKYSHEILMFNLVSLTYEDRQVTGRTLPSRGYHAAILADSRIFLFGGFDGHSVFDDVWILDLAAAAYLPQVTSFSLMID</sequence>
<feature type="compositionally biased region" description="Polar residues" evidence="3">
    <location>
        <begin position="135"/>
        <end position="160"/>
    </location>
</feature>
<evidence type="ECO:0000313" key="5">
    <source>
        <dbReference type="Proteomes" id="UP000027195"/>
    </source>
</evidence>
<gene>
    <name evidence="4" type="ORF">BOTBODRAFT_156457</name>
</gene>
<organism evidence="4 5">
    <name type="scientific">Botryobasidium botryosum (strain FD-172 SS1)</name>
    <dbReference type="NCBI Taxonomy" id="930990"/>
    <lineage>
        <taxon>Eukaryota</taxon>
        <taxon>Fungi</taxon>
        <taxon>Dikarya</taxon>
        <taxon>Basidiomycota</taxon>
        <taxon>Agaricomycotina</taxon>
        <taxon>Agaricomycetes</taxon>
        <taxon>Cantharellales</taxon>
        <taxon>Botryobasidiaceae</taxon>
        <taxon>Botryobasidium</taxon>
    </lineage>
</organism>
<dbReference type="InterPro" id="IPR006652">
    <property type="entry name" value="Kelch_1"/>
</dbReference>
<dbReference type="HOGENOM" id="CLU_019536_3_1_1"/>
<protein>
    <recommendedName>
        <fullName evidence="6">Galactose oxidase</fullName>
    </recommendedName>
</protein>
<evidence type="ECO:0000313" key="4">
    <source>
        <dbReference type="EMBL" id="KDQ17093.1"/>
    </source>
</evidence>
<feature type="region of interest" description="Disordered" evidence="3">
    <location>
        <begin position="1"/>
        <end position="94"/>
    </location>
</feature>
<feature type="compositionally biased region" description="Low complexity" evidence="3">
    <location>
        <begin position="108"/>
        <end position="134"/>
    </location>
</feature>
<dbReference type="Proteomes" id="UP000027195">
    <property type="component" value="Unassembled WGS sequence"/>
</dbReference>
<dbReference type="STRING" id="930990.A0A067MMT5"/>
<dbReference type="EMBL" id="KL198025">
    <property type="protein sequence ID" value="KDQ17093.1"/>
    <property type="molecule type" value="Genomic_DNA"/>
</dbReference>
<feature type="compositionally biased region" description="Low complexity" evidence="3">
    <location>
        <begin position="169"/>
        <end position="180"/>
    </location>
</feature>
<evidence type="ECO:0000256" key="3">
    <source>
        <dbReference type="SAM" id="MobiDB-lite"/>
    </source>
</evidence>